<comment type="caution">
    <text evidence="2">The sequence shown here is derived from an EMBL/GenBank/DDBJ whole genome shotgun (WGS) entry which is preliminary data.</text>
</comment>
<dbReference type="Proteomes" id="UP000027432">
    <property type="component" value="Unassembled WGS sequence"/>
</dbReference>
<feature type="domain" description="Flagellar protein FlgJ N-terminal" evidence="1">
    <location>
        <begin position="23"/>
        <end position="63"/>
    </location>
</feature>
<dbReference type="AlphaFoldDB" id="A0A074JEG5"/>
<dbReference type="STRING" id="1353537.TP2_04775"/>
<gene>
    <name evidence="2" type="ORF">TP2_04775</name>
</gene>
<evidence type="ECO:0000313" key="2">
    <source>
        <dbReference type="EMBL" id="KEO54240.1"/>
    </source>
</evidence>
<organism evidence="2 3">
    <name type="scientific">Thioclava pacifica DSM 10166</name>
    <dbReference type="NCBI Taxonomy" id="1353537"/>
    <lineage>
        <taxon>Bacteria</taxon>
        <taxon>Pseudomonadati</taxon>
        <taxon>Pseudomonadota</taxon>
        <taxon>Alphaproteobacteria</taxon>
        <taxon>Rhodobacterales</taxon>
        <taxon>Paracoccaceae</taxon>
        <taxon>Thioclava</taxon>
    </lineage>
</organism>
<dbReference type="EMBL" id="AUND01000012">
    <property type="protein sequence ID" value="KEO54240.1"/>
    <property type="molecule type" value="Genomic_DNA"/>
</dbReference>
<sequence length="75" mass="8033">MRRSAQALEAGFLSEMLKHAGLEEMNGAFGGGVGEEQFASFLRDEQAKRMVTAGGIGLAETIFNALEAREANDVE</sequence>
<dbReference type="Pfam" id="PF10135">
    <property type="entry name" value="Rod-binding"/>
    <property type="match status" value="1"/>
</dbReference>
<reference evidence="2 3" key="1">
    <citation type="submission" date="2013-07" db="EMBL/GenBank/DDBJ databases">
        <title>Thioclava pacifica DSM 10166 Genome Sequencing.</title>
        <authorList>
            <person name="Lai Q."/>
            <person name="Shao Z."/>
        </authorList>
    </citation>
    <scope>NUCLEOTIDE SEQUENCE [LARGE SCALE GENOMIC DNA]</scope>
    <source>
        <strain evidence="2 3">DSM 10166</strain>
    </source>
</reference>
<keyword evidence="3" id="KW-1185">Reference proteome</keyword>
<evidence type="ECO:0000313" key="3">
    <source>
        <dbReference type="Proteomes" id="UP000027432"/>
    </source>
</evidence>
<accession>A0A074JEG5</accession>
<evidence type="ECO:0000259" key="1">
    <source>
        <dbReference type="Pfam" id="PF10135"/>
    </source>
</evidence>
<dbReference type="InterPro" id="IPR019301">
    <property type="entry name" value="Flagellar_prot_FlgJ_N"/>
</dbReference>
<proteinExistence type="predicted"/>
<protein>
    <recommendedName>
        <fullName evidence="1">Flagellar protein FlgJ N-terminal domain-containing protein</fullName>
    </recommendedName>
</protein>
<dbReference type="eggNOG" id="COG3951">
    <property type="taxonomic scope" value="Bacteria"/>
</dbReference>
<name>A0A074JEG5_9RHOB</name>